<dbReference type="InterPro" id="IPR010679">
    <property type="entry name" value="DUF1254"/>
</dbReference>
<reference evidence="3 4" key="1">
    <citation type="submission" date="2014-02" db="EMBL/GenBank/DDBJ databases">
        <title>The small core and large imbalanced accessory genome model reveals a collaborative survival strategy of Sorangium cellulosum strains in nature.</title>
        <authorList>
            <person name="Han K."/>
            <person name="Peng R."/>
            <person name="Blom J."/>
            <person name="Li Y.-Z."/>
        </authorList>
    </citation>
    <scope>NUCLEOTIDE SEQUENCE [LARGE SCALE GENOMIC DNA]</scope>
    <source>
        <strain evidence="3 4">So0011-07</strain>
    </source>
</reference>
<dbReference type="Pfam" id="PF06863">
    <property type="entry name" value="DUF1254"/>
    <property type="match status" value="1"/>
</dbReference>
<accession>A0A150RTL5</accession>
<evidence type="ECO:0008006" key="5">
    <source>
        <dbReference type="Google" id="ProtNLM"/>
    </source>
</evidence>
<evidence type="ECO:0000259" key="2">
    <source>
        <dbReference type="Pfam" id="PF06863"/>
    </source>
</evidence>
<feature type="domain" description="DUF1214" evidence="1">
    <location>
        <begin position="310"/>
        <end position="422"/>
    </location>
</feature>
<sequence length="443" mass="49331">MSLSRAQVQFVARAAAIYGYPMVANYSLMYNNFVAHGHPFNRFRNATSLATPETNVVTPNNDTLYSQAWLDLRAEPYVLSVPAIKDRYYSFQLVDYFTNNIGYIGTNEGELAAASYLIAGPGWEGAVPGVVKTIQSQSRFVYVLGRTQVKGEADLPSVQALQERYRLTPLHRFLERPAPPAAPALTFPRISLPQQYTPTLPGFFHLVNRCLTAFQAPPRVDERLVRAFAAIGVGPGKTFNLDAFPPDLQQALVQGVASAYYDVIRARAGNGDDDWSIPPRDTRVFGHGWRDYRKRAQAAHRHIYMNSPREAVYPLAYHDAVGGALTGELNYTMRFEEGGLPPAKAFWSLSMYDQSTMGFVPNPIERYSLGSDSDLAQAEDGSVTLYIQRDAPSTNPADPALRNWLPAPESEFYLVLRVYMPEDQIWGPEPYEVPPLNPTLPAA</sequence>
<dbReference type="SUPFAM" id="SSF160935">
    <property type="entry name" value="VPA0735-like"/>
    <property type="match status" value="1"/>
</dbReference>
<dbReference type="EMBL" id="JEMB01002094">
    <property type="protein sequence ID" value="KYF83554.1"/>
    <property type="molecule type" value="Genomic_DNA"/>
</dbReference>
<evidence type="ECO:0000313" key="4">
    <source>
        <dbReference type="Proteomes" id="UP000075635"/>
    </source>
</evidence>
<dbReference type="Pfam" id="PF06742">
    <property type="entry name" value="DUF1214"/>
    <property type="match status" value="1"/>
</dbReference>
<gene>
    <name evidence="3" type="ORF">BE17_09670</name>
</gene>
<feature type="domain" description="DUF1254" evidence="2">
    <location>
        <begin position="40"/>
        <end position="169"/>
    </location>
</feature>
<evidence type="ECO:0000259" key="1">
    <source>
        <dbReference type="Pfam" id="PF06742"/>
    </source>
</evidence>
<proteinExistence type="predicted"/>
<dbReference type="Gene3D" id="2.60.40.1610">
    <property type="entry name" value="Domain of unknown function DUF1254"/>
    <property type="match status" value="1"/>
</dbReference>
<dbReference type="InterPro" id="IPR037050">
    <property type="entry name" value="DUF1254_sf"/>
</dbReference>
<evidence type="ECO:0000313" key="3">
    <source>
        <dbReference type="EMBL" id="KYF83554.1"/>
    </source>
</evidence>
<comment type="caution">
    <text evidence="3">The sequence shown here is derived from an EMBL/GenBank/DDBJ whole genome shotgun (WGS) entry which is preliminary data.</text>
</comment>
<dbReference type="InterPro" id="IPR010621">
    <property type="entry name" value="DUF1214"/>
</dbReference>
<dbReference type="Proteomes" id="UP000075635">
    <property type="component" value="Unassembled WGS sequence"/>
</dbReference>
<protein>
    <recommendedName>
        <fullName evidence="5">Cell envelope protein</fullName>
    </recommendedName>
</protein>
<name>A0A150RTL5_SORCE</name>
<dbReference type="AlphaFoldDB" id="A0A150RTL5"/>
<dbReference type="PANTHER" id="PTHR36509:SF2">
    <property type="entry name" value="BLL3101 PROTEIN"/>
    <property type="match status" value="1"/>
</dbReference>
<dbReference type="InterPro" id="IPR037049">
    <property type="entry name" value="DUF1214_C_sf"/>
</dbReference>
<organism evidence="3 4">
    <name type="scientific">Sorangium cellulosum</name>
    <name type="common">Polyangium cellulosum</name>
    <dbReference type="NCBI Taxonomy" id="56"/>
    <lineage>
        <taxon>Bacteria</taxon>
        <taxon>Pseudomonadati</taxon>
        <taxon>Myxococcota</taxon>
        <taxon>Polyangia</taxon>
        <taxon>Polyangiales</taxon>
        <taxon>Polyangiaceae</taxon>
        <taxon>Sorangium</taxon>
    </lineage>
</organism>
<dbReference type="PANTHER" id="PTHR36509">
    <property type="entry name" value="BLL3101 PROTEIN"/>
    <property type="match status" value="1"/>
</dbReference>
<dbReference type="Gene3D" id="2.60.120.600">
    <property type="entry name" value="Domain of unknown function DUF1214, C-terminal domain"/>
    <property type="match status" value="1"/>
</dbReference>